<sequence length="78" mass="8789">MKHGLSSNFNKLCNALAKLEEEGISFEIDGKYVQVYFVITYIHGDNLGLNSMLGYKKIFVVMDVVAFALLPLKKYKVA</sequence>
<proteinExistence type="predicted"/>
<keyword evidence="2" id="KW-1185">Reference proteome</keyword>
<accession>T1GZ93</accession>
<name>T1GZ93_MEGSC</name>
<reference evidence="2" key="1">
    <citation type="submission" date="2013-02" db="EMBL/GenBank/DDBJ databases">
        <authorList>
            <person name="Hughes D."/>
        </authorList>
    </citation>
    <scope>NUCLEOTIDE SEQUENCE</scope>
    <source>
        <strain>Durham</strain>
        <strain evidence="2">NC isolate 2 -- Noor lab</strain>
    </source>
</reference>
<dbReference type="EMBL" id="CAQQ02126321">
    <property type="status" value="NOT_ANNOTATED_CDS"/>
    <property type="molecule type" value="Genomic_DNA"/>
</dbReference>
<dbReference type="EnsemblMetazoa" id="MESCA009191-RA">
    <property type="protein sequence ID" value="MESCA009191-PA"/>
    <property type="gene ID" value="MESCA009191"/>
</dbReference>
<dbReference type="HOGENOM" id="CLU_2624824_0_0_1"/>
<reference evidence="1" key="2">
    <citation type="submission" date="2015-06" db="UniProtKB">
        <authorList>
            <consortium name="EnsemblMetazoa"/>
        </authorList>
    </citation>
    <scope>IDENTIFICATION</scope>
</reference>
<organism evidence="1 2">
    <name type="scientific">Megaselia scalaris</name>
    <name type="common">Humpbacked fly</name>
    <name type="synonym">Phora scalaris</name>
    <dbReference type="NCBI Taxonomy" id="36166"/>
    <lineage>
        <taxon>Eukaryota</taxon>
        <taxon>Metazoa</taxon>
        <taxon>Ecdysozoa</taxon>
        <taxon>Arthropoda</taxon>
        <taxon>Hexapoda</taxon>
        <taxon>Insecta</taxon>
        <taxon>Pterygota</taxon>
        <taxon>Neoptera</taxon>
        <taxon>Endopterygota</taxon>
        <taxon>Diptera</taxon>
        <taxon>Brachycera</taxon>
        <taxon>Muscomorpha</taxon>
        <taxon>Platypezoidea</taxon>
        <taxon>Phoridae</taxon>
        <taxon>Megaseliini</taxon>
        <taxon>Megaselia</taxon>
    </lineage>
</organism>
<dbReference type="AlphaFoldDB" id="T1GZ93"/>
<dbReference type="Proteomes" id="UP000015102">
    <property type="component" value="Unassembled WGS sequence"/>
</dbReference>
<evidence type="ECO:0000313" key="2">
    <source>
        <dbReference type="Proteomes" id="UP000015102"/>
    </source>
</evidence>
<evidence type="ECO:0000313" key="1">
    <source>
        <dbReference type="EnsemblMetazoa" id="MESCA009191-PA"/>
    </source>
</evidence>
<protein>
    <submittedName>
        <fullName evidence="1">Uncharacterized protein</fullName>
    </submittedName>
</protein>